<dbReference type="InterPro" id="IPR011044">
    <property type="entry name" value="Quino_amine_DH_bsu"/>
</dbReference>
<dbReference type="AlphaFoldDB" id="A0A644Y628"/>
<gene>
    <name evidence="3" type="ORF">SDC9_70233</name>
</gene>
<evidence type="ECO:0000313" key="3">
    <source>
        <dbReference type="EMBL" id="MPM23759.1"/>
    </source>
</evidence>
<reference evidence="3" key="1">
    <citation type="submission" date="2019-08" db="EMBL/GenBank/DDBJ databases">
        <authorList>
            <person name="Kucharzyk K."/>
            <person name="Murdoch R.W."/>
            <person name="Higgins S."/>
            <person name="Loffler F."/>
        </authorList>
    </citation>
    <scope>NUCLEOTIDE SEQUENCE</scope>
</reference>
<dbReference type="SUPFAM" id="SSF48726">
    <property type="entry name" value="Immunoglobulin"/>
    <property type="match status" value="1"/>
</dbReference>
<dbReference type="InterPro" id="IPR007110">
    <property type="entry name" value="Ig-like_dom"/>
</dbReference>
<dbReference type="EMBL" id="VSSQ01004105">
    <property type="protein sequence ID" value="MPM23759.1"/>
    <property type="molecule type" value="Genomic_DNA"/>
</dbReference>
<feature type="transmembrane region" description="Helical" evidence="1">
    <location>
        <begin position="20"/>
        <end position="38"/>
    </location>
</feature>
<dbReference type="Gene3D" id="2.60.40.10">
    <property type="entry name" value="Immunoglobulins"/>
    <property type="match status" value="2"/>
</dbReference>
<keyword evidence="1" id="KW-0812">Transmembrane</keyword>
<evidence type="ECO:0000256" key="1">
    <source>
        <dbReference type="SAM" id="Phobius"/>
    </source>
</evidence>
<dbReference type="Pfam" id="PF13585">
    <property type="entry name" value="CHU_C"/>
    <property type="match status" value="1"/>
</dbReference>
<keyword evidence="1" id="KW-1133">Transmembrane helix</keyword>
<feature type="domain" description="Ig-like" evidence="2">
    <location>
        <begin position="914"/>
        <end position="991"/>
    </location>
</feature>
<proteinExistence type="predicted"/>
<protein>
    <recommendedName>
        <fullName evidence="2">Ig-like domain-containing protein</fullName>
    </recommendedName>
</protein>
<sequence length="1153" mass="124524">MKAHDKKHFNRSGYIILSRVLLYMVTTLFCALSPFSAFSQGKEANIWYFGAHAGIDFNTGSPPSALINGQTNLFTGPSAGTATISDENGRLLFYSDGIRIWNLNHVIMLNGDNIGNISTQGAMIVKDPGNPNYYYFFSFRFQGPLIFQYSVIDMTLDNGLGGVISSYKSIPLLHNTSYHLSAVHHANTEDVWVVAHGLGTSNYYSFLVTADSLHTQPVISNAGGIFTSYSGYMKISPDGKLIGSAVFLGNNEFFDLLNFNSTTGEISESFFLNIPLRYFGVEFSPDNSMLYLSGGIEGGVEQYNLNAGNNQDILNTRFNLGPGPFCALQLGPDGKIYYPTIGNYLSVINNPNESGMACNFDPQGVFLESGYSSVGLPSFIQSYLNDPEYATVQNCAGQPTQFNIANTNGIDSVYWKFKDFSNMPNDTSTLLSPAYTFSGPGTYYPELTVYSGLLQKTVKDTVVIYPLPTPQLGSDTLFCPGAPIALMLDAGPGDFYNWNGNFTPGGQTLAVTDTGTYFVRVKEHGCNGYDTIHVGSYPQATADISNAAFTNSNCNQSDGSITGMVFGAVIPFGIVWHNDGGVEVGTGPDLLNVPAGSYMATINFGDNCSHEFGPYSITDNNATQIADVLPSHDHCNQGMGGLSILPASGNPADFLYSLNGGPYQANSGLFTGLGEGEHHISLKDAAGCISNVYTQVIENIPGPEIDCIATPETGSSSDGSITVISPNTGLTYQLEGGLPQTGNIFTGLTAQIYYLLVTDGFGCTARDTVEVESLQGSTLVALAGINRQCLNKPASSDIRLTRVSGLKQFKATLYYNAGILNCTNFNSNEVDFPGITAQMFTAPARVEIAWNGSTAVTNTDTLLLGSLIFETTQPGLADINWEHGSPMTWFLNEAGDTIQQPALIPGNIQVHEIPEIGLQQPPPLCEGDSITLSAGVNGGTAPMQYTWTGPQGSSSTQQLTIAQAGSGDNGLYHFTVSDYFNCADTTQILLSVVPLPQANFPTTTDTIYYEQQTQLQATPGYASYQWNTGDTTYFINITEEGDYSVLMQTAEGCTNLEKVTLIDTWFPFNIPNAFTPNGDGLNDTFRPVTDYDRFSRFSMIIYNSWGQRQFETTNPAEGWDGKDAAAGVYVWVITYVDYLGKVNTLRGSVTLIK</sequence>
<name>A0A644Y628_9ZZZZ</name>
<dbReference type="InterPro" id="IPR013783">
    <property type="entry name" value="Ig-like_fold"/>
</dbReference>
<dbReference type="InterPro" id="IPR035986">
    <property type="entry name" value="PKD_dom_sf"/>
</dbReference>
<dbReference type="SUPFAM" id="SSF50969">
    <property type="entry name" value="YVTN repeat-like/Quinoprotein amine dehydrogenase"/>
    <property type="match status" value="1"/>
</dbReference>
<accession>A0A644Y628</accession>
<dbReference type="InterPro" id="IPR036179">
    <property type="entry name" value="Ig-like_dom_sf"/>
</dbReference>
<organism evidence="3">
    <name type="scientific">bioreactor metagenome</name>
    <dbReference type="NCBI Taxonomy" id="1076179"/>
    <lineage>
        <taxon>unclassified sequences</taxon>
        <taxon>metagenomes</taxon>
        <taxon>ecological metagenomes</taxon>
    </lineage>
</organism>
<dbReference type="PROSITE" id="PS50835">
    <property type="entry name" value="IG_LIKE"/>
    <property type="match status" value="1"/>
</dbReference>
<comment type="caution">
    <text evidence="3">The sequence shown here is derived from an EMBL/GenBank/DDBJ whole genome shotgun (WGS) entry which is preliminary data.</text>
</comment>
<dbReference type="SUPFAM" id="SSF49299">
    <property type="entry name" value="PKD domain"/>
    <property type="match status" value="1"/>
</dbReference>
<evidence type="ECO:0000259" key="2">
    <source>
        <dbReference type="PROSITE" id="PS50835"/>
    </source>
</evidence>
<keyword evidence="1" id="KW-0472">Membrane</keyword>